<dbReference type="GO" id="GO:0031119">
    <property type="term" value="P:tRNA pseudouridine synthesis"/>
    <property type="evidence" value="ECO:0007669"/>
    <property type="project" value="TreeGrafter"/>
</dbReference>
<feature type="region of interest" description="Disordered" evidence="5">
    <location>
        <begin position="177"/>
        <end position="196"/>
    </location>
</feature>
<evidence type="ECO:0000313" key="7">
    <source>
        <dbReference type="EMBL" id="CAJ1954128.1"/>
    </source>
</evidence>
<feature type="domain" description="Pus10-like C-terminal" evidence="6">
    <location>
        <begin position="357"/>
        <end position="423"/>
    </location>
</feature>
<accession>A0AAD2FV59</accession>
<dbReference type="Proteomes" id="UP001295423">
    <property type="component" value="Unassembled WGS sequence"/>
</dbReference>
<evidence type="ECO:0000256" key="3">
    <source>
        <dbReference type="ARBA" id="ARBA00022694"/>
    </source>
</evidence>
<dbReference type="Gene3D" id="3.30.70.3190">
    <property type="match status" value="1"/>
</dbReference>
<keyword evidence="4" id="KW-0413">Isomerase</keyword>
<feature type="region of interest" description="Disordered" evidence="5">
    <location>
        <begin position="1"/>
        <end position="21"/>
    </location>
</feature>
<gene>
    <name evidence="7" type="ORF">CYCCA115_LOCUS14723</name>
</gene>
<name>A0AAD2FV59_9STRA</name>
<proteinExistence type="inferred from homology"/>
<organism evidence="7 8">
    <name type="scientific">Cylindrotheca closterium</name>
    <dbReference type="NCBI Taxonomy" id="2856"/>
    <lineage>
        <taxon>Eukaryota</taxon>
        <taxon>Sar</taxon>
        <taxon>Stramenopiles</taxon>
        <taxon>Ochrophyta</taxon>
        <taxon>Bacillariophyta</taxon>
        <taxon>Bacillariophyceae</taxon>
        <taxon>Bacillariophycidae</taxon>
        <taxon>Bacillariales</taxon>
        <taxon>Bacillariaceae</taxon>
        <taxon>Cylindrotheca</taxon>
    </lineage>
</organism>
<dbReference type="Gene3D" id="3.30.70.2510">
    <property type="match status" value="1"/>
</dbReference>
<keyword evidence="8" id="KW-1185">Reference proteome</keyword>
<dbReference type="PANTHER" id="PTHR21568">
    <property type="entry name" value="TRNA PSEUDOURIDINE SYNTHASE PUS10"/>
    <property type="match status" value="1"/>
</dbReference>
<dbReference type="EMBL" id="CAKOGP040001858">
    <property type="protein sequence ID" value="CAJ1954128.1"/>
    <property type="molecule type" value="Genomic_DNA"/>
</dbReference>
<evidence type="ECO:0000256" key="5">
    <source>
        <dbReference type="SAM" id="MobiDB-lite"/>
    </source>
</evidence>
<evidence type="ECO:0000256" key="4">
    <source>
        <dbReference type="ARBA" id="ARBA00023235"/>
    </source>
</evidence>
<dbReference type="InterPro" id="IPR048741">
    <property type="entry name" value="Pus10-like_C"/>
</dbReference>
<feature type="domain" description="Pus10-like C-terminal" evidence="6">
    <location>
        <begin position="457"/>
        <end position="604"/>
    </location>
</feature>
<sequence>MASAKKTNIPTDSTETSHQSPASHYICNTCRSYLATKDDAPDDDDDDSAEISLETVCSVCQNLWNPNSPTLKQSLEQACQIYGGMSTNHFSTSSITISLPGELNLNYRNASSSSAKPFASYIKDLKLFLAKEIQKLYKQSHDKEDSLPPILSIDEQGFLMIHLQCVPPKRDDQMMERNTKKKRSRWRPYVTQGGDPRVNLESRLQQQGGYQWHSMTDAEKLSLSNYQPPLEMKPMEYHFAVFRKPIYIYGYYTKSRRDVSQSPFVVMREQNNKQGDVNNKDSAGRTETEDLQHQPPNKKRKKVAETLGITSVEEQICNPIAEILGGISTQNNVSSVLPSQGNNASSSPLSSQAPPTSSNVQYGMCKFHASGREDMDVRMLIRPNSNTLGRPFCVQLIDAKQALQSQDQLNEIAHRINRTTTNNDITTDDDSKNTNNNKWKSELWHGQNPYGVGVCPEKLCLAPANAYSNLQSDTESKVKHYGCHCWSERILPKGNDDNDDKEESGSNNQKITALLFPELKLPLTIQQRTPLRVVHRRANLVRERQILQLDAWRVDDHHFRLEMSTQAGTYVKEFVHGDLLRTQPSIASIMGCKTNLLLLDCEGIQLTDMTA</sequence>
<dbReference type="InterPro" id="IPR020103">
    <property type="entry name" value="PsdUridine_synth_cat_dom_sf"/>
</dbReference>
<comment type="caution">
    <text evidence="7">The sequence shown here is derived from an EMBL/GenBank/DDBJ whole genome shotgun (WGS) entry which is preliminary data.</text>
</comment>
<feature type="region of interest" description="Disordered" evidence="5">
    <location>
        <begin position="337"/>
        <end position="358"/>
    </location>
</feature>
<reference evidence="7" key="1">
    <citation type="submission" date="2023-08" db="EMBL/GenBank/DDBJ databases">
        <authorList>
            <person name="Audoor S."/>
            <person name="Bilcke G."/>
        </authorList>
    </citation>
    <scope>NUCLEOTIDE SEQUENCE</scope>
</reference>
<evidence type="ECO:0000313" key="8">
    <source>
        <dbReference type="Proteomes" id="UP001295423"/>
    </source>
</evidence>
<comment type="similarity">
    <text evidence="1">Belongs to the pseudouridine synthase Pus10 family.</text>
</comment>
<dbReference type="GO" id="GO:0160148">
    <property type="term" value="F:tRNA pseudouridine(55) synthase activity"/>
    <property type="evidence" value="ECO:0007669"/>
    <property type="project" value="UniProtKB-EC"/>
</dbReference>
<feature type="region of interest" description="Disordered" evidence="5">
    <location>
        <begin position="268"/>
        <end position="303"/>
    </location>
</feature>
<dbReference type="SUPFAM" id="SSF55120">
    <property type="entry name" value="Pseudouridine synthase"/>
    <property type="match status" value="1"/>
</dbReference>
<keyword evidence="3" id="KW-0819">tRNA processing</keyword>
<evidence type="ECO:0000256" key="2">
    <source>
        <dbReference type="ARBA" id="ARBA00012787"/>
    </source>
</evidence>
<dbReference type="GO" id="GO:0003723">
    <property type="term" value="F:RNA binding"/>
    <property type="evidence" value="ECO:0007669"/>
    <property type="project" value="InterPro"/>
</dbReference>
<dbReference type="PANTHER" id="PTHR21568:SF0">
    <property type="entry name" value="TRNA PSEUDOURIDINE SYNTHASE PUS10"/>
    <property type="match status" value="1"/>
</dbReference>
<evidence type="ECO:0000256" key="1">
    <source>
        <dbReference type="ARBA" id="ARBA00009652"/>
    </source>
</evidence>
<feature type="compositionally biased region" description="Low complexity" evidence="5">
    <location>
        <begin position="339"/>
        <end position="358"/>
    </location>
</feature>
<dbReference type="EC" id="5.4.99.25" evidence="2"/>
<dbReference type="InterPro" id="IPR039894">
    <property type="entry name" value="Pus10-like"/>
</dbReference>
<dbReference type="AlphaFoldDB" id="A0AAD2FV59"/>
<evidence type="ECO:0000259" key="6">
    <source>
        <dbReference type="Pfam" id="PF21238"/>
    </source>
</evidence>
<protein>
    <recommendedName>
        <fullName evidence="2">tRNA pseudouridine(55) synthase</fullName>
        <ecNumber evidence="2">5.4.99.25</ecNumber>
    </recommendedName>
</protein>
<dbReference type="Pfam" id="PF21238">
    <property type="entry name" value="Pus10_C"/>
    <property type="match status" value="2"/>
</dbReference>
<feature type="compositionally biased region" description="Basic and acidic residues" evidence="5">
    <location>
        <begin position="278"/>
        <end position="292"/>
    </location>
</feature>